<dbReference type="Proteomes" id="UP000320762">
    <property type="component" value="Unassembled WGS sequence"/>
</dbReference>
<gene>
    <name evidence="2" type="ORF">BD626DRAFT_584193</name>
</gene>
<evidence type="ECO:0000313" key="3">
    <source>
        <dbReference type="Proteomes" id="UP000320762"/>
    </source>
</evidence>
<evidence type="ECO:0000256" key="1">
    <source>
        <dbReference type="SAM" id="MobiDB-lite"/>
    </source>
</evidence>
<dbReference type="AlphaFoldDB" id="A0A550CAV9"/>
<dbReference type="EMBL" id="VDMD01000014">
    <property type="protein sequence ID" value="TRM61928.1"/>
    <property type="molecule type" value="Genomic_DNA"/>
</dbReference>
<feature type="region of interest" description="Disordered" evidence="1">
    <location>
        <begin position="59"/>
        <end position="79"/>
    </location>
</feature>
<comment type="caution">
    <text evidence="2">The sequence shown here is derived from an EMBL/GenBank/DDBJ whole genome shotgun (WGS) entry which is preliminary data.</text>
</comment>
<feature type="compositionally biased region" description="Basic and acidic residues" evidence="1">
    <location>
        <begin position="67"/>
        <end position="79"/>
    </location>
</feature>
<evidence type="ECO:0000313" key="2">
    <source>
        <dbReference type="EMBL" id="TRM61928.1"/>
    </source>
</evidence>
<keyword evidence="3" id="KW-1185">Reference proteome</keyword>
<name>A0A550CAV9_9AGAR</name>
<sequence>MLALRRRLLWQTRHTVAEAAYSGKRGVQWRKRRTVAEAAYSGRRGVQWQARRTVSKTLGASYQREQGAGERRGVSRGDLSDSRGTWAIHAGLERLTPGLERMRAGLRSYETPGERPQIRSADLDDERNLELGGLGAVEWPGAGRPLFGIVGSLAVERGALGSVVVMVVGGGMHERGRAKNEKDVHAPATIRRGRGENERKA</sequence>
<feature type="compositionally biased region" description="Basic and acidic residues" evidence="1">
    <location>
        <begin position="176"/>
        <end position="185"/>
    </location>
</feature>
<feature type="region of interest" description="Disordered" evidence="1">
    <location>
        <begin position="176"/>
        <end position="201"/>
    </location>
</feature>
<reference evidence="2 3" key="1">
    <citation type="journal article" date="2019" name="New Phytol.">
        <title>Comparative genomics reveals unique wood-decay strategies and fruiting body development in the Schizophyllaceae.</title>
        <authorList>
            <person name="Almasi E."/>
            <person name="Sahu N."/>
            <person name="Krizsan K."/>
            <person name="Balint B."/>
            <person name="Kovacs G.M."/>
            <person name="Kiss B."/>
            <person name="Cseklye J."/>
            <person name="Drula E."/>
            <person name="Henrissat B."/>
            <person name="Nagy I."/>
            <person name="Chovatia M."/>
            <person name="Adam C."/>
            <person name="LaButti K."/>
            <person name="Lipzen A."/>
            <person name="Riley R."/>
            <person name="Grigoriev I.V."/>
            <person name="Nagy L.G."/>
        </authorList>
    </citation>
    <scope>NUCLEOTIDE SEQUENCE [LARGE SCALE GENOMIC DNA]</scope>
    <source>
        <strain evidence="2 3">NL-1724</strain>
    </source>
</reference>
<organism evidence="2 3">
    <name type="scientific">Schizophyllum amplum</name>
    <dbReference type="NCBI Taxonomy" id="97359"/>
    <lineage>
        <taxon>Eukaryota</taxon>
        <taxon>Fungi</taxon>
        <taxon>Dikarya</taxon>
        <taxon>Basidiomycota</taxon>
        <taxon>Agaricomycotina</taxon>
        <taxon>Agaricomycetes</taxon>
        <taxon>Agaricomycetidae</taxon>
        <taxon>Agaricales</taxon>
        <taxon>Schizophyllaceae</taxon>
        <taxon>Schizophyllum</taxon>
    </lineage>
</organism>
<accession>A0A550CAV9</accession>
<proteinExistence type="predicted"/>
<protein>
    <submittedName>
        <fullName evidence="2">Uncharacterized protein</fullName>
    </submittedName>
</protein>